<reference evidence="7 8" key="1">
    <citation type="submission" date="2020-02" db="EMBL/GenBank/DDBJ databases">
        <title>Whole-genome analyses of novel actinobacteria.</title>
        <authorList>
            <person name="Sahin N."/>
            <person name="Tokatli A."/>
        </authorList>
    </citation>
    <scope>NUCLEOTIDE SEQUENCE [LARGE SCALE GENOMIC DNA]</scope>
    <source>
        <strain evidence="7 8">YC504</strain>
    </source>
</reference>
<proteinExistence type="inferred from homology"/>
<protein>
    <submittedName>
        <fullName evidence="7">Arylsulfatase</fullName>
    </submittedName>
</protein>
<dbReference type="AlphaFoldDB" id="A0A6G4XDN7"/>
<evidence type="ECO:0000256" key="1">
    <source>
        <dbReference type="ARBA" id="ARBA00008779"/>
    </source>
</evidence>
<dbReference type="Gene3D" id="3.40.720.10">
    <property type="entry name" value="Alkaline Phosphatase, subunit A"/>
    <property type="match status" value="1"/>
</dbReference>
<evidence type="ECO:0000259" key="6">
    <source>
        <dbReference type="Pfam" id="PF00884"/>
    </source>
</evidence>
<dbReference type="InterPro" id="IPR024607">
    <property type="entry name" value="Sulfatase_CS"/>
</dbReference>
<dbReference type="Pfam" id="PF00884">
    <property type="entry name" value="Sulfatase"/>
    <property type="match status" value="1"/>
</dbReference>
<accession>A0A6G4XDN7</accession>
<dbReference type="PANTHER" id="PTHR42693:SF43">
    <property type="entry name" value="BLL2667 PROTEIN"/>
    <property type="match status" value="1"/>
</dbReference>
<evidence type="ECO:0000313" key="8">
    <source>
        <dbReference type="Proteomes" id="UP000481109"/>
    </source>
</evidence>
<evidence type="ECO:0000256" key="2">
    <source>
        <dbReference type="ARBA" id="ARBA00022723"/>
    </source>
</evidence>
<gene>
    <name evidence="7" type="ORF">G6045_07425</name>
</gene>
<dbReference type="InterPro" id="IPR000917">
    <property type="entry name" value="Sulfatase_N"/>
</dbReference>
<dbReference type="InterPro" id="IPR050738">
    <property type="entry name" value="Sulfatase"/>
</dbReference>
<dbReference type="Gene3D" id="3.30.1120.10">
    <property type="match status" value="1"/>
</dbReference>
<dbReference type="PANTHER" id="PTHR42693">
    <property type="entry name" value="ARYLSULFATASE FAMILY MEMBER"/>
    <property type="match status" value="1"/>
</dbReference>
<evidence type="ECO:0000256" key="4">
    <source>
        <dbReference type="ARBA" id="ARBA00022837"/>
    </source>
</evidence>
<comment type="similarity">
    <text evidence="1">Belongs to the sulfatase family.</text>
</comment>
<dbReference type="Proteomes" id="UP000481109">
    <property type="component" value="Unassembled WGS sequence"/>
</dbReference>
<feature type="region of interest" description="Disordered" evidence="5">
    <location>
        <begin position="1"/>
        <end position="27"/>
    </location>
</feature>
<dbReference type="InterPro" id="IPR013320">
    <property type="entry name" value="ConA-like_dom_sf"/>
</dbReference>
<keyword evidence="4" id="KW-0106">Calcium</keyword>
<evidence type="ECO:0000256" key="5">
    <source>
        <dbReference type="SAM" id="MobiDB-lite"/>
    </source>
</evidence>
<dbReference type="PROSITE" id="PS00149">
    <property type="entry name" value="SULFATASE_2"/>
    <property type="match status" value="1"/>
</dbReference>
<name>A0A6G4XDN7_9ACTN</name>
<evidence type="ECO:0000256" key="3">
    <source>
        <dbReference type="ARBA" id="ARBA00022801"/>
    </source>
</evidence>
<dbReference type="InterPro" id="IPR017850">
    <property type="entry name" value="Alkaline_phosphatase_core_sf"/>
</dbReference>
<organism evidence="7 8">
    <name type="scientific">Streptomyces mesophilus</name>
    <dbReference type="NCBI Taxonomy" id="1775132"/>
    <lineage>
        <taxon>Bacteria</taxon>
        <taxon>Bacillati</taxon>
        <taxon>Actinomycetota</taxon>
        <taxon>Actinomycetes</taxon>
        <taxon>Kitasatosporales</taxon>
        <taxon>Streptomycetaceae</taxon>
        <taxon>Streptomyces</taxon>
    </lineage>
</organism>
<keyword evidence="2" id="KW-0479">Metal-binding</keyword>
<dbReference type="GO" id="GO:0016787">
    <property type="term" value="F:hydrolase activity"/>
    <property type="evidence" value="ECO:0007669"/>
    <property type="project" value="UniProtKB-KW"/>
</dbReference>
<dbReference type="SUPFAM" id="SSF49899">
    <property type="entry name" value="Concanavalin A-like lectins/glucanases"/>
    <property type="match status" value="1"/>
</dbReference>
<dbReference type="SUPFAM" id="SSF53649">
    <property type="entry name" value="Alkaline phosphatase-like"/>
    <property type="match status" value="1"/>
</dbReference>
<comment type="caution">
    <text evidence="7">The sequence shown here is derived from an EMBL/GenBank/DDBJ whole genome shotgun (WGS) entry which is preliminary data.</text>
</comment>
<dbReference type="PROSITE" id="PS00523">
    <property type="entry name" value="SULFATASE_1"/>
    <property type="match status" value="1"/>
</dbReference>
<dbReference type="EMBL" id="JAAKZW010000015">
    <property type="protein sequence ID" value="NGO75508.1"/>
    <property type="molecule type" value="Genomic_DNA"/>
</dbReference>
<sequence length="761" mass="83622">MALVLSAPKAHTAAVHRPESAPRPAPGSPDVVVIVLDDLGFAQLGCYGSDMATPHMDRLASGGLRFNRFHVTAMCSPTRASLLTGRNHHAVGMGFLVDLPIAYPGYTARLPKSAAPLPRVLRDAGYSTLAVGKWHLTPRWERTASGPFDRWPLGYGFERYYGFLQGDTNHWAPHLVRDNHYAEPPAGPDEGYHLSEDLADSAIRMILDQHQATPDKPFFLYFPLGAMHAPHHVAPSWTERYRGRFDQGWERWREETFARQAAAGVVPSGTTLSERPPWIPDWRELPADQRRLFSRMQEVYAGFLSHTDAQIGRLLDFLERIGRLDNTLVLLLSDNGASAEGGQLGTPNEHRFTARSGDTVEANLAAYDDWGGPATYPHYAWGWAWAGNTPLRLWKRYTWLGGTRAPLIAHWPRRIHEQGALRGQFAHAVDLMPTILDACGVARPGQVDGVEQEPFDGRSLLDVFDDPEAPAPRGTQYFEMLGSRSIVHDGWKATTDHVSYGVTDEERLLPGSRDFAADRWSLFRFAEDFSEAHDLADEHPEVVRELAARWDAEAAANQVLPLDDRMQERLSAMIGPAWPLPDRGVYLPGGSPVHDEALPLLFGGFTLTADAEVPTAGARGVLCALGDLTGGFVLYADDAGRLTFACSRAGDLDRVAAPEPLAPGRQSVGVRFDAATGTYALLVDEKEVAGCALGGPFPFTFQHGGTGLCVGRDRGLPVEDGYRPPYPWTGVLHQVVIETPHGRRAARRALKDEIEAAIHAD</sequence>
<dbReference type="GO" id="GO:0046872">
    <property type="term" value="F:metal ion binding"/>
    <property type="evidence" value="ECO:0007669"/>
    <property type="project" value="UniProtKB-KW"/>
</dbReference>
<feature type="domain" description="Sulfatase N-terminal" evidence="6">
    <location>
        <begin position="29"/>
        <end position="441"/>
    </location>
</feature>
<keyword evidence="8" id="KW-1185">Reference proteome</keyword>
<evidence type="ECO:0000313" key="7">
    <source>
        <dbReference type="EMBL" id="NGO75508.1"/>
    </source>
</evidence>
<dbReference type="CDD" id="cd16025">
    <property type="entry name" value="PAS_like"/>
    <property type="match status" value="1"/>
</dbReference>
<keyword evidence="3" id="KW-0378">Hydrolase</keyword>